<name>A0A0T5NYD6_9RHOB</name>
<dbReference type="STRING" id="1641875.XM53_04445"/>
<evidence type="ECO:0008006" key="7">
    <source>
        <dbReference type="Google" id="ProtNLM"/>
    </source>
</evidence>
<comment type="caution">
    <text evidence="5">The sequence shown here is derived from an EMBL/GenBank/DDBJ whole genome shotgun (WGS) entry which is preliminary data.</text>
</comment>
<protein>
    <recommendedName>
        <fullName evidence="7">Type I secretion protein</fullName>
    </recommendedName>
</protein>
<dbReference type="GO" id="GO:0005509">
    <property type="term" value="F:calcium ion binding"/>
    <property type="evidence" value="ECO:0007669"/>
    <property type="project" value="InterPro"/>
</dbReference>
<dbReference type="PRINTS" id="PR00313">
    <property type="entry name" value="CABNDNGRPT"/>
</dbReference>
<evidence type="ECO:0000256" key="1">
    <source>
        <dbReference type="ARBA" id="ARBA00004613"/>
    </source>
</evidence>
<proteinExistence type="predicted"/>
<dbReference type="PANTHER" id="PTHR38340">
    <property type="entry name" value="S-LAYER PROTEIN"/>
    <property type="match status" value="1"/>
</dbReference>
<feature type="region of interest" description="Disordered" evidence="3">
    <location>
        <begin position="104"/>
        <end position="184"/>
    </location>
</feature>
<feature type="region of interest" description="Disordered" evidence="3">
    <location>
        <begin position="28"/>
        <end position="50"/>
    </location>
</feature>
<dbReference type="SUPFAM" id="SSF51120">
    <property type="entry name" value="beta-Roll"/>
    <property type="match status" value="2"/>
</dbReference>
<feature type="signal peptide" evidence="4">
    <location>
        <begin position="1"/>
        <end position="16"/>
    </location>
</feature>
<reference evidence="5 6" key="1">
    <citation type="submission" date="2015-04" db="EMBL/GenBank/DDBJ databases">
        <title>The draft genome sequence of Roseovarius sp.R12b.</title>
        <authorList>
            <person name="Li G."/>
            <person name="Lai Q."/>
            <person name="Shao Z."/>
            <person name="Yan P."/>
        </authorList>
    </citation>
    <scope>NUCLEOTIDE SEQUENCE [LARGE SCALE GENOMIC DNA]</scope>
    <source>
        <strain evidence="5 6">R12B</strain>
    </source>
</reference>
<evidence type="ECO:0000256" key="2">
    <source>
        <dbReference type="ARBA" id="ARBA00022525"/>
    </source>
</evidence>
<feature type="compositionally biased region" description="Polar residues" evidence="3">
    <location>
        <begin position="36"/>
        <end position="50"/>
    </location>
</feature>
<dbReference type="InterPro" id="IPR050557">
    <property type="entry name" value="RTX_toxin/Mannuronan_C5-epim"/>
</dbReference>
<keyword evidence="6" id="KW-1185">Reference proteome</keyword>
<dbReference type="GO" id="GO:0005576">
    <property type="term" value="C:extracellular region"/>
    <property type="evidence" value="ECO:0007669"/>
    <property type="project" value="UniProtKB-SubCell"/>
</dbReference>
<dbReference type="PANTHER" id="PTHR38340:SF1">
    <property type="entry name" value="S-LAYER PROTEIN"/>
    <property type="match status" value="1"/>
</dbReference>
<evidence type="ECO:0000256" key="4">
    <source>
        <dbReference type="SAM" id="SignalP"/>
    </source>
</evidence>
<dbReference type="Pfam" id="PF00353">
    <property type="entry name" value="HemolysinCabind"/>
    <property type="match status" value="4"/>
</dbReference>
<comment type="subcellular location">
    <subcellularLocation>
        <location evidence="1">Secreted</location>
    </subcellularLocation>
</comment>
<keyword evidence="4" id="KW-0732">Signal</keyword>
<dbReference type="InterPro" id="IPR011049">
    <property type="entry name" value="Serralysin-like_metalloprot_C"/>
</dbReference>
<dbReference type="EMBL" id="LAXJ01000003">
    <property type="protein sequence ID" value="KRS13824.1"/>
    <property type="molecule type" value="Genomic_DNA"/>
</dbReference>
<dbReference type="InterPro" id="IPR001343">
    <property type="entry name" value="Hemolysn_Ca-bd"/>
</dbReference>
<dbReference type="PROSITE" id="PS00330">
    <property type="entry name" value="HEMOLYSIN_CALCIUM"/>
    <property type="match status" value="2"/>
</dbReference>
<dbReference type="RefSeq" id="WP_057790704.1">
    <property type="nucleotide sequence ID" value="NZ_LAXJ01000003.1"/>
</dbReference>
<dbReference type="Gene3D" id="2.150.10.10">
    <property type="entry name" value="Serralysin-like metalloprotease, C-terminal"/>
    <property type="match status" value="3"/>
</dbReference>
<keyword evidence="2" id="KW-0964">Secreted</keyword>
<feature type="compositionally biased region" description="Polar residues" evidence="3">
    <location>
        <begin position="114"/>
        <end position="127"/>
    </location>
</feature>
<evidence type="ECO:0000313" key="6">
    <source>
        <dbReference type="Proteomes" id="UP000051295"/>
    </source>
</evidence>
<gene>
    <name evidence="5" type="ORF">XM53_04445</name>
</gene>
<dbReference type="PATRIC" id="fig|1641875.4.peg.2901"/>
<dbReference type="InterPro" id="IPR018511">
    <property type="entry name" value="Hemolysin-typ_Ca-bd_CS"/>
</dbReference>
<feature type="chain" id="PRO_5006664049" description="Type I secretion protein" evidence="4">
    <location>
        <begin position="17"/>
        <end position="332"/>
    </location>
</feature>
<evidence type="ECO:0000313" key="5">
    <source>
        <dbReference type="EMBL" id="KRS13824.1"/>
    </source>
</evidence>
<feature type="region of interest" description="Disordered" evidence="3">
    <location>
        <begin position="209"/>
        <end position="229"/>
    </location>
</feature>
<sequence length="332" mass="33494">MLFLAGLIGMVAVSTAAMWGFEELSTENARDDVTTPGDSDQPDMTNNSSSILDIATAPDDAADDPEGDDYGVSRGTTVADTLSGTAINEFLDGLDGNDTILAGDGDDVARGSDGNDSVSGENGNDTLQGEAGDDTVSGGGGNDSVLGHNGIDVLDGGDGNDTLVGGEGNDTLSGGDGDDALHGYLDDDTLDGGAGADTLFGGDGNDHLSGIAAEGTAPEDDQDYLNGGAGDDQIALGAGDIATGGNGADSFILRDWLDAEHQGRIVDFNTAEDNLVLLYDDTDNTTPDVTIDQDPDVTGLHRVLLDGDVVAEVTSDAALTLAHITLIPQTAG</sequence>
<dbReference type="Proteomes" id="UP000051295">
    <property type="component" value="Unassembled WGS sequence"/>
</dbReference>
<organism evidence="5 6">
    <name type="scientific">Roseovarius atlanticus</name>
    <dbReference type="NCBI Taxonomy" id="1641875"/>
    <lineage>
        <taxon>Bacteria</taxon>
        <taxon>Pseudomonadati</taxon>
        <taxon>Pseudomonadota</taxon>
        <taxon>Alphaproteobacteria</taxon>
        <taxon>Rhodobacterales</taxon>
        <taxon>Roseobacteraceae</taxon>
        <taxon>Roseovarius</taxon>
    </lineage>
</organism>
<evidence type="ECO:0000256" key="3">
    <source>
        <dbReference type="SAM" id="MobiDB-lite"/>
    </source>
</evidence>
<accession>A0A0T5NYD6</accession>
<dbReference type="AlphaFoldDB" id="A0A0T5NYD6"/>